<name>A0A0D2FE83_9EURO</name>
<dbReference type="HOGENOM" id="CLU_041441_2_1_1"/>
<evidence type="ECO:0000313" key="3">
    <source>
        <dbReference type="EMBL" id="KIW58374.1"/>
    </source>
</evidence>
<evidence type="ECO:0000256" key="1">
    <source>
        <dbReference type="SAM" id="MobiDB-lite"/>
    </source>
</evidence>
<dbReference type="Pfam" id="PF00149">
    <property type="entry name" value="Metallophos"/>
    <property type="match status" value="1"/>
</dbReference>
<gene>
    <name evidence="3" type="ORF">PV05_02897</name>
</gene>
<dbReference type="Gene3D" id="3.60.21.10">
    <property type="match status" value="1"/>
</dbReference>
<dbReference type="AlphaFoldDB" id="A0A0D2FE83"/>
<evidence type="ECO:0000313" key="4">
    <source>
        <dbReference type="Proteomes" id="UP000054342"/>
    </source>
</evidence>
<dbReference type="PANTHER" id="PTHR12905:SF0">
    <property type="entry name" value="CALCINEURIN-LIKE PHOSPHOESTERASE DOMAIN-CONTAINING PROTEIN"/>
    <property type="match status" value="1"/>
</dbReference>
<dbReference type="EMBL" id="KN847318">
    <property type="protein sequence ID" value="KIW58374.1"/>
    <property type="molecule type" value="Genomic_DNA"/>
</dbReference>
<evidence type="ECO:0000259" key="2">
    <source>
        <dbReference type="Pfam" id="PF00149"/>
    </source>
</evidence>
<reference evidence="3 4" key="1">
    <citation type="submission" date="2015-01" db="EMBL/GenBank/DDBJ databases">
        <title>The Genome Sequence of Exophiala xenobiotica CBS118157.</title>
        <authorList>
            <consortium name="The Broad Institute Genomics Platform"/>
            <person name="Cuomo C."/>
            <person name="de Hoog S."/>
            <person name="Gorbushina A."/>
            <person name="Stielow B."/>
            <person name="Teixiera M."/>
            <person name="Abouelleil A."/>
            <person name="Chapman S.B."/>
            <person name="Priest M."/>
            <person name="Young S.K."/>
            <person name="Wortman J."/>
            <person name="Nusbaum C."/>
            <person name="Birren B."/>
        </authorList>
    </citation>
    <scope>NUCLEOTIDE SEQUENCE [LARGE SCALE GENOMIC DNA]</scope>
    <source>
        <strain evidence="3 4">CBS 118157</strain>
    </source>
</reference>
<dbReference type="PANTHER" id="PTHR12905">
    <property type="entry name" value="METALLOPHOSPHOESTERASE"/>
    <property type="match status" value="1"/>
</dbReference>
<feature type="domain" description="Calcineurin-like phosphoesterase" evidence="2">
    <location>
        <begin position="24"/>
        <end position="270"/>
    </location>
</feature>
<feature type="region of interest" description="Disordered" evidence="1">
    <location>
        <begin position="194"/>
        <end position="218"/>
    </location>
</feature>
<dbReference type="CDD" id="cd07379">
    <property type="entry name" value="MPP_239FB"/>
    <property type="match status" value="1"/>
</dbReference>
<keyword evidence="4" id="KW-1185">Reference proteome</keyword>
<dbReference type="OrthoDB" id="630188at2759"/>
<dbReference type="RefSeq" id="XP_013318958.1">
    <property type="nucleotide sequence ID" value="XM_013463504.1"/>
</dbReference>
<accession>A0A0D2FE83</accession>
<dbReference type="SUPFAM" id="SSF56300">
    <property type="entry name" value="Metallo-dependent phosphatases"/>
    <property type="match status" value="1"/>
</dbReference>
<proteinExistence type="predicted"/>
<dbReference type="InterPro" id="IPR004843">
    <property type="entry name" value="Calcineurin-like_PHP"/>
</dbReference>
<dbReference type="GeneID" id="25324805"/>
<organism evidence="3 4">
    <name type="scientific">Exophiala xenobiotica</name>
    <dbReference type="NCBI Taxonomy" id="348802"/>
    <lineage>
        <taxon>Eukaryota</taxon>
        <taxon>Fungi</taxon>
        <taxon>Dikarya</taxon>
        <taxon>Ascomycota</taxon>
        <taxon>Pezizomycotina</taxon>
        <taxon>Eurotiomycetes</taxon>
        <taxon>Chaetothyriomycetidae</taxon>
        <taxon>Chaetothyriales</taxon>
        <taxon>Herpotrichiellaceae</taxon>
        <taxon>Exophiala</taxon>
    </lineage>
</organism>
<dbReference type="Proteomes" id="UP000054342">
    <property type="component" value="Unassembled WGS sequence"/>
</dbReference>
<dbReference type="InterPro" id="IPR051693">
    <property type="entry name" value="UPF0046_metallophosphoest"/>
</dbReference>
<dbReference type="InterPro" id="IPR029052">
    <property type="entry name" value="Metallo-depent_PP-like"/>
</dbReference>
<protein>
    <recommendedName>
        <fullName evidence="2">Calcineurin-like phosphoesterase domain-containing protein</fullName>
    </recommendedName>
</protein>
<feature type="region of interest" description="Disordered" evidence="1">
    <location>
        <begin position="286"/>
        <end position="308"/>
    </location>
</feature>
<dbReference type="GO" id="GO:0016787">
    <property type="term" value="F:hydrolase activity"/>
    <property type="evidence" value="ECO:0007669"/>
    <property type="project" value="InterPro"/>
</dbReference>
<sequence>MTPSTLPSDTKVKTKTKAKTVKTRILLLSDTHSSLPFPADHDVEGKVPFHHPLPSADVLIHTGDLTMTGSLSEHRAAVQLIRSIDAPLKIVIPGNHDLTLDRDYYAKYHDLHASFAKYSDEVLDGIQDMYCGSEARAAGIRYMVEGTASYKLDNGARLNVYASAWQPEFWNWAFGYARDVDRFNFTTHVIRTENAEESKSKSKSKPPPENPVPDFDDSENAVDVMLTHGPPMGILDQTMHNNSESVGCEHLRRAVQRCRPRLHCFGHIHEAWGACRKMWDVEDVDVDDEDDGDGGGGEGLSKGETIVDPGSYDSLVDRMGAYVDATDLEHGKETLFVNASIMNIRYRPLNAPWVVDLELPVADEDGDDVGDGQ</sequence>